<evidence type="ECO:0000256" key="5">
    <source>
        <dbReference type="ARBA" id="ARBA00017934"/>
    </source>
</evidence>
<evidence type="ECO:0000256" key="13">
    <source>
        <dbReference type="ARBA" id="ARBA00023242"/>
    </source>
</evidence>
<dbReference type="GO" id="GO:0031515">
    <property type="term" value="C:tRNA (m1A) methyltransferase complex"/>
    <property type="evidence" value="ECO:0007669"/>
    <property type="project" value="InterPro"/>
</dbReference>
<keyword evidence="8 17" id="KW-0489">Methyltransferase</keyword>
<reference evidence="17 18" key="1">
    <citation type="submission" date="2015-01" db="EMBL/GenBank/DDBJ databases">
        <title>Evolution of Trichinella species and genotypes.</title>
        <authorList>
            <person name="Korhonen P.K."/>
            <person name="Edoardo P."/>
            <person name="Giuseppe L.R."/>
            <person name="Gasser R.B."/>
        </authorList>
    </citation>
    <scope>NUCLEOTIDE SEQUENCE [LARGE SCALE GENOMIC DNA]</scope>
    <source>
        <strain evidence="17">ISS1980</strain>
    </source>
</reference>
<accession>A0A0V1MUD3</accession>
<evidence type="ECO:0000256" key="11">
    <source>
        <dbReference type="ARBA" id="ARBA00022694"/>
    </source>
</evidence>
<name>A0A0V1MUD3_9BILA</name>
<dbReference type="Proteomes" id="UP000054843">
    <property type="component" value="Unassembled WGS sequence"/>
</dbReference>
<dbReference type="OrthoDB" id="1925287at2759"/>
<keyword evidence="6" id="KW-0813">Transport</keyword>
<dbReference type="FunFam" id="1.10.10.10:FF:000141">
    <property type="entry name" value="vacuolar protein-sorting-associated protein 25"/>
    <property type="match status" value="1"/>
</dbReference>
<keyword evidence="18" id="KW-1185">Reference proteome</keyword>
<dbReference type="InterPro" id="IPR036390">
    <property type="entry name" value="WH_DNA-bd_sf"/>
</dbReference>
<keyword evidence="12" id="KW-0653">Protein transport</keyword>
<evidence type="ECO:0000313" key="17">
    <source>
        <dbReference type="EMBL" id="KRZ75274.1"/>
    </source>
</evidence>
<gene>
    <name evidence="17" type="primary">TRMT61A</name>
    <name evidence="17" type="ORF">T10_681</name>
</gene>
<evidence type="ECO:0000256" key="12">
    <source>
        <dbReference type="ARBA" id="ARBA00022927"/>
    </source>
</evidence>
<dbReference type="InterPro" id="IPR029063">
    <property type="entry name" value="SAM-dependent_MTases_sf"/>
</dbReference>
<dbReference type="PROSITE" id="PS51620">
    <property type="entry name" value="SAM_TRM61"/>
    <property type="match status" value="1"/>
</dbReference>
<dbReference type="Gene3D" id="3.10.330.20">
    <property type="match status" value="1"/>
</dbReference>
<evidence type="ECO:0000256" key="10">
    <source>
        <dbReference type="ARBA" id="ARBA00022691"/>
    </source>
</evidence>
<dbReference type="InterPro" id="IPR014041">
    <property type="entry name" value="ESCRT-II_cplx_Vps25-sub_N"/>
</dbReference>
<evidence type="ECO:0000256" key="15">
    <source>
        <dbReference type="ARBA" id="ARBA00048481"/>
    </source>
</evidence>
<evidence type="ECO:0000256" key="9">
    <source>
        <dbReference type="ARBA" id="ARBA00022679"/>
    </source>
</evidence>
<keyword evidence="9 17" id="KW-0808">Transferase</keyword>
<dbReference type="PANTHER" id="PTHR12133">
    <property type="entry name" value="TRNA (ADENINE(58)-N(1))-METHYLTRANSFERASE"/>
    <property type="match status" value="1"/>
</dbReference>
<dbReference type="FunFam" id="1.10.10.570:FF:000003">
    <property type="entry name" value="Vacuolar protein-sorting-associated protein 25"/>
    <property type="match status" value="1"/>
</dbReference>
<dbReference type="GO" id="GO:0005634">
    <property type="term" value="C:nucleus"/>
    <property type="evidence" value="ECO:0007669"/>
    <property type="project" value="UniProtKB-SubCell"/>
</dbReference>
<dbReference type="Gene3D" id="3.40.50.150">
    <property type="entry name" value="Vaccinia Virus protein VP39"/>
    <property type="match status" value="1"/>
</dbReference>
<sequence>MTTFRWPWQYEFPPFFTLQPNLQTREKQLEAWASLVLNYFQANCLHCLDVVDAQQSELFYNTKIDRKLSLEGIYAVLDRLKQSKHLEWQDKQKRRCLIFWRSPAEWATLIYDWAVRNGFTNSVCTLFELMHGEDSVDEPFHKLNEDVLLEALRQLEVSGKAELILVDKGDVVVIYVNYKKMYAVKIEKGKVFQIKYGALQHDSVIGKKYGSKITCPKGYVHVLRLTPDLWTLTLTHRTQILYTKDWSLVILQLELKPGNRVAEAGTGSGSLSNAIIRCIGSTGKLFTFDIDENRVKAANQDFQLQGYENVAIAEQKDVCIDGLPFEDEVDAVFLDLPKPWLLLKSVKRAMKRHKLCRFGSFSPCLEQVQHTCQILGECGFVDIITIECVQRTLHVRPVKFDSFLSLQKSEQEIEELPILNNAMLDCRPFPEKQPVHTGFLSFATKLPERQ</sequence>
<proteinExistence type="inferred from homology"/>
<dbReference type="GO" id="GO:0071985">
    <property type="term" value="P:multivesicular body sorting pathway"/>
    <property type="evidence" value="ECO:0007669"/>
    <property type="project" value="InterPro"/>
</dbReference>
<dbReference type="GO" id="GO:0160107">
    <property type="term" value="F:tRNA (adenine(58)-N1)-methyltransferase activity"/>
    <property type="evidence" value="ECO:0007669"/>
    <property type="project" value="UniProtKB-EC"/>
</dbReference>
<keyword evidence="7" id="KW-0963">Cytoplasm</keyword>
<dbReference type="InterPro" id="IPR014816">
    <property type="entry name" value="tRNA_MeTrfase_Gcd14"/>
</dbReference>
<dbReference type="GO" id="GO:0030488">
    <property type="term" value="P:tRNA methylation"/>
    <property type="evidence" value="ECO:0007669"/>
    <property type="project" value="InterPro"/>
</dbReference>
<keyword evidence="13" id="KW-0539">Nucleus</keyword>
<keyword evidence="10" id="KW-0949">S-adenosyl-L-methionine</keyword>
<dbReference type="EC" id="2.1.1.220" evidence="4"/>
<organism evidence="17 18">
    <name type="scientific">Trichinella papuae</name>
    <dbReference type="NCBI Taxonomy" id="268474"/>
    <lineage>
        <taxon>Eukaryota</taxon>
        <taxon>Metazoa</taxon>
        <taxon>Ecdysozoa</taxon>
        <taxon>Nematoda</taxon>
        <taxon>Enoplea</taxon>
        <taxon>Dorylaimia</taxon>
        <taxon>Trichinellida</taxon>
        <taxon>Trichinellidae</taxon>
        <taxon>Trichinella</taxon>
    </lineage>
</organism>
<dbReference type="CDD" id="cd02440">
    <property type="entry name" value="AdoMet_MTases"/>
    <property type="match status" value="1"/>
</dbReference>
<dbReference type="AlphaFoldDB" id="A0A0V1MUD3"/>
<comment type="similarity">
    <text evidence="3">Belongs to the VPS25 family.</text>
</comment>
<comment type="subcellular location">
    <subcellularLocation>
        <location evidence="2">Cytoplasm</location>
    </subcellularLocation>
    <subcellularLocation>
        <location evidence="1">Nucleus</location>
    </subcellularLocation>
</comment>
<comment type="catalytic activity">
    <reaction evidence="15">
        <text>an adenosine in mRNA + S-adenosyl-L-methionine = an N(1)-methyladenosine in mRNA + S-adenosyl-L-homocysteine + H(+)</text>
        <dbReference type="Rhea" id="RHEA:55392"/>
        <dbReference type="Rhea" id="RHEA-COMP:12414"/>
        <dbReference type="Rhea" id="RHEA-COMP:12415"/>
        <dbReference type="ChEBI" id="CHEBI:15378"/>
        <dbReference type="ChEBI" id="CHEBI:57856"/>
        <dbReference type="ChEBI" id="CHEBI:59789"/>
        <dbReference type="ChEBI" id="CHEBI:74411"/>
        <dbReference type="ChEBI" id="CHEBI:74491"/>
    </reaction>
</comment>
<dbReference type="Pfam" id="PF08704">
    <property type="entry name" value="GCD14"/>
    <property type="match status" value="1"/>
</dbReference>
<dbReference type="Pfam" id="PF05871">
    <property type="entry name" value="ESCRT-II"/>
    <property type="match status" value="1"/>
</dbReference>
<dbReference type="Gene3D" id="1.10.10.570">
    <property type="entry name" value="Winged helix' DNA-binding domain. Chain C. Domain 1"/>
    <property type="match status" value="1"/>
</dbReference>
<evidence type="ECO:0000256" key="3">
    <source>
        <dbReference type="ARBA" id="ARBA00009674"/>
    </source>
</evidence>
<evidence type="ECO:0000256" key="2">
    <source>
        <dbReference type="ARBA" id="ARBA00004496"/>
    </source>
</evidence>
<protein>
    <recommendedName>
        <fullName evidence="5">Vacuolar protein-sorting-associated protein 25</fullName>
        <ecNumber evidence="4">2.1.1.220</ecNumber>
    </recommendedName>
    <alternativeName>
        <fullName evidence="14">ESCRT-II complex subunit VPS25</fullName>
    </alternativeName>
</protein>
<evidence type="ECO:0000313" key="18">
    <source>
        <dbReference type="Proteomes" id="UP000054843"/>
    </source>
</evidence>
<dbReference type="PANTHER" id="PTHR12133:SF2">
    <property type="entry name" value="TRNA (ADENINE(58)-N(1))-METHYLTRANSFERASE CATALYTIC SUBUNIT TRMT61A"/>
    <property type="match status" value="1"/>
</dbReference>
<dbReference type="STRING" id="268474.A0A0V1MUD3"/>
<dbReference type="InterPro" id="IPR008570">
    <property type="entry name" value="ESCRT-II_cplx_Vps25-sub"/>
</dbReference>
<evidence type="ECO:0000256" key="14">
    <source>
        <dbReference type="ARBA" id="ARBA00030094"/>
    </source>
</evidence>
<evidence type="ECO:0000256" key="6">
    <source>
        <dbReference type="ARBA" id="ARBA00022448"/>
    </source>
</evidence>
<feature type="domain" description="tRNA (adenine(58)-N(1))-methyltransferase catalytic subunit TRM61 C-terminal" evidence="16">
    <location>
        <begin position="218"/>
        <end position="411"/>
    </location>
</feature>
<dbReference type="GO" id="GO:0015031">
    <property type="term" value="P:protein transport"/>
    <property type="evidence" value="ECO:0007669"/>
    <property type="project" value="UniProtKB-KW"/>
</dbReference>
<dbReference type="SUPFAM" id="SSF53335">
    <property type="entry name" value="S-adenosyl-L-methionine-dependent methyltransferases"/>
    <property type="match status" value="1"/>
</dbReference>
<dbReference type="Pfam" id="PF14801">
    <property type="entry name" value="TrmI-like_N"/>
    <property type="match status" value="1"/>
</dbReference>
<evidence type="ECO:0000256" key="7">
    <source>
        <dbReference type="ARBA" id="ARBA00022490"/>
    </source>
</evidence>
<keyword evidence="11" id="KW-0819">tRNA processing</keyword>
<evidence type="ECO:0000256" key="1">
    <source>
        <dbReference type="ARBA" id="ARBA00004123"/>
    </source>
</evidence>
<evidence type="ECO:0000256" key="8">
    <source>
        <dbReference type="ARBA" id="ARBA00022603"/>
    </source>
</evidence>
<dbReference type="GO" id="GO:0016236">
    <property type="term" value="P:macroautophagy"/>
    <property type="evidence" value="ECO:0007669"/>
    <property type="project" value="UniProtKB-ARBA"/>
</dbReference>
<dbReference type="InterPro" id="IPR036388">
    <property type="entry name" value="WH-like_DNA-bd_sf"/>
</dbReference>
<evidence type="ECO:0000256" key="4">
    <source>
        <dbReference type="ARBA" id="ARBA00012796"/>
    </source>
</evidence>
<comment type="caution">
    <text evidence="17">The sequence shown here is derived from an EMBL/GenBank/DDBJ whole genome shotgun (WGS) entry which is preliminary data.</text>
</comment>
<dbReference type="GO" id="GO:0000814">
    <property type="term" value="C:ESCRT II complex"/>
    <property type="evidence" value="ECO:0007669"/>
    <property type="project" value="InterPro"/>
</dbReference>
<dbReference type="SUPFAM" id="SSF46785">
    <property type="entry name" value="Winged helix' DNA-binding domain"/>
    <property type="match status" value="2"/>
</dbReference>
<dbReference type="InterPro" id="IPR049470">
    <property type="entry name" value="TRM61_C"/>
</dbReference>
<dbReference type="Gene3D" id="1.10.10.10">
    <property type="entry name" value="Winged helix-like DNA-binding domain superfamily/Winged helix DNA-binding domain"/>
    <property type="match status" value="1"/>
</dbReference>
<dbReference type="EMBL" id="JYDO01000040">
    <property type="protein sequence ID" value="KRZ75274.1"/>
    <property type="molecule type" value="Genomic_DNA"/>
</dbReference>
<evidence type="ECO:0000259" key="16">
    <source>
        <dbReference type="Pfam" id="PF08704"/>
    </source>
</evidence>